<name>A0A830ZAJ4_9ENTR</name>
<evidence type="ECO:0000313" key="2">
    <source>
        <dbReference type="EMBL" id="APZ07782.1"/>
    </source>
</evidence>
<accession>A0A830ZAJ4</accession>
<feature type="chain" id="PRO_5032734990" evidence="1">
    <location>
        <begin position="22"/>
        <end position="211"/>
    </location>
</feature>
<dbReference type="NCBIfam" id="TIGR02743">
    <property type="entry name" value="TraW"/>
    <property type="match status" value="1"/>
</dbReference>
<feature type="signal peptide" evidence="1">
    <location>
        <begin position="1"/>
        <end position="21"/>
    </location>
</feature>
<protein>
    <submittedName>
        <fullName evidence="2">Conjugal transfer pilus assembly protein TraW</fullName>
    </submittedName>
</protein>
<dbReference type="RefSeq" id="WP_054804365.1">
    <property type="nucleotide sequence ID" value="NZ_CP019446.1"/>
</dbReference>
<organism evidence="2 3">
    <name type="scientific">Kosakonia cowanii JCM 10956 = DSM 18146</name>
    <dbReference type="NCBI Taxonomy" id="1300165"/>
    <lineage>
        <taxon>Bacteria</taxon>
        <taxon>Pseudomonadati</taxon>
        <taxon>Pseudomonadota</taxon>
        <taxon>Gammaproteobacteria</taxon>
        <taxon>Enterobacterales</taxon>
        <taxon>Enterobacteriaceae</taxon>
        <taxon>Kosakonia</taxon>
    </lineage>
</organism>
<dbReference type="KEGG" id="kco:BWI95_22290"/>
<sequence>MNLTRCLAVMLLAGITAGAGAKDLGTWGNVFEPQEQDMLVFIQKRLQSMEQSGELNQLRNEAVERVKRNAVRPPPVAGLTPAEKYRAFSYDPTFTVNETITDMQGNIIARKGDQVNPLDRVPYSQTLYFLDGDNRGQVAWMKQQLGGATDFKIILVKGNIKETSDALNERIYFDQAGVLTTKFGFEHTPVRITRDGRVLKIEEIRLPEVSQ</sequence>
<dbReference type="EMBL" id="CP019446">
    <property type="protein sequence ID" value="APZ07782.1"/>
    <property type="molecule type" value="Genomic_DNA"/>
</dbReference>
<gene>
    <name evidence="2" type="ORF">BWI95_22290</name>
</gene>
<keyword evidence="3" id="KW-1185">Reference proteome</keyword>
<keyword evidence="1" id="KW-0732">Signal</keyword>
<keyword evidence="2" id="KW-0614">Plasmid</keyword>
<dbReference type="Proteomes" id="UP000187148">
    <property type="component" value="Plasmid p888-76-1"/>
</dbReference>
<reference evidence="2 3" key="1">
    <citation type="submission" date="2017-01" db="EMBL/GenBank/DDBJ databases">
        <authorList>
            <person name="Cao J.-M."/>
        </authorList>
    </citation>
    <scope>NUCLEOTIDE SEQUENCE [LARGE SCALE GENOMIC DNA]</scope>
    <source>
        <strain evidence="2 3">888-76</strain>
        <plasmid evidence="2 3">p888-76-1</plasmid>
    </source>
</reference>
<dbReference type="InterPro" id="IPR014114">
    <property type="entry name" value="TraW"/>
</dbReference>
<evidence type="ECO:0000313" key="3">
    <source>
        <dbReference type="Proteomes" id="UP000187148"/>
    </source>
</evidence>
<evidence type="ECO:0000256" key="1">
    <source>
        <dbReference type="SAM" id="SignalP"/>
    </source>
</evidence>
<proteinExistence type="predicted"/>
<geneLocation type="plasmid" evidence="2 3">
    <name>p888-76-1</name>
</geneLocation>
<dbReference type="AlphaFoldDB" id="A0A830ZAJ4"/>
<dbReference type="NCBIfam" id="NF010298">
    <property type="entry name" value="PRK13738.1"/>
    <property type="match status" value="1"/>
</dbReference>